<reference evidence="2 3" key="1">
    <citation type="submission" date="2018-10" db="EMBL/GenBank/DDBJ databases">
        <title>Parasedimentitalea marina sp. nov., a psychrophilic bacterium isolated from deep seawater of the New Britain Trench.</title>
        <authorList>
            <person name="Cao J."/>
        </authorList>
    </citation>
    <scope>NUCLEOTIDE SEQUENCE [LARGE SCALE GENOMIC DNA]</scope>
    <source>
        <strain evidence="2 3">W43</strain>
        <plasmid evidence="2 3">pW43D</plasmid>
    </source>
</reference>
<dbReference type="Gene3D" id="3.90.1530.30">
    <property type="match status" value="1"/>
</dbReference>
<name>A0A3T0NAJ0_9RHOB</name>
<proteinExistence type="predicted"/>
<feature type="domain" description="ParB-like N-terminal" evidence="1">
    <location>
        <begin position="73"/>
        <end position="165"/>
    </location>
</feature>
<dbReference type="OrthoDB" id="7656008at2"/>
<keyword evidence="2" id="KW-0614">Plasmid</keyword>
<dbReference type="EMBL" id="CP033223">
    <property type="protein sequence ID" value="AZV81058.1"/>
    <property type="molecule type" value="Genomic_DNA"/>
</dbReference>
<geneLocation type="plasmid" evidence="2 3">
    <name>pW43D</name>
</geneLocation>
<protein>
    <submittedName>
        <fullName evidence="2">Chromosome partitioning protein ParB</fullName>
    </submittedName>
</protein>
<dbReference type="Proteomes" id="UP000283063">
    <property type="component" value="Plasmid pW43D"/>
</dbReference>
<accession>A0A3T0NAJ0</accession>
<dbReference type="CDD" id="cd16405">
    <property type="entry name" value="RepB_like_N"/>
    <property type="match status" value="1"/>
</dbReference>
<dbReference type="KEGG" id="sedi:EBB79_24575"/>
<gene>
    <name evidence="2" type="ORF">EBB79_24575</name>
</gene>
<evidence type="ECO:0000259" key="1">
    <source>
        <dbReference type="SMART" id="SM00470"/>
    </source>
</evidence>
<keyword evidence="3" id="KW-1185">Reference proteome</keyword>
<dbReference type="Pfam" id="PF02195">
    <property type="entry name" value="ParB_N"/>
    <property type="match status" value="1"/>
</dbReference>
<dbReference type="SMART" id="SM00470">
    <property type="entry name" value="ParB"/>
    <property type="match status" value="1"/>
</dbReference>
<organism evidence="2 3">
    <name type="scientific">Parasedimentitalea marina</name>
    <dbReference type="NCBI Taxonomy" id="2483033"/>
    <lineage>
        <taxon>Bacteria</taxon>
        <taxon>Pseudomonadati</taxon>
        <taxon>Pseudomonadota</taxon>
        <taxon>Alphaproteobacteria</taxon>
        <taxon>Rhodobacterales</taxon>
        <taxon>Paracoccaceae</taxon>
        <taxon>Parasedimentitalea</taxon>
    </lineage>
</organism>
<dbReference type="InterPro" id="IPR036086">
    <property type="entry name" value="ParB/Sulfiredoxin_sf"/>
</dbReference>
<sequence>MHMQKWRGCCIRIAAACATVTPWKWLTATLSGFPDAKARQMRTPSQSSDVSPDQSVYRILRPRVVPLDQIHSSDLPRDRLDLPGQAGSAEMQALKASLSQRGQRVPVTVSRDQQGRYQLVSGWRRLTALQQLAEEQGLADPMITARLTGIGAARMELYIDMVESNLLHQGLSFGEMAQLALTASADPALSDLGVGEVVTRLYGALPKMKRSYIRRFVYLLQVLGDGLRFPHKISRNQGVAVSRQLRNNPETAEDLRQSLSQCPNETTQSAVFAQYLLSTRVRTPQKTQPERRFHLGKTHVTGRMGECVIRRDTDFSRIDTAVLSRAIQAFERILQNG</sequence>
<dbReference type="SUPFAM" id="SSF110849">
    <property type="entry name" value="ParB/Sulfiredoxin"/>
    <property type="match status" value="1"/>
</dbReference>
<dbReference type="InterPro" id="IPR037972">
    <property type="entry name" value="RepB_N"/>
</dbReference>
<evidence type="ECO:0000313" key="3">
    <source>
        <dbReference type="Proteomes" id="UP000283063"/>
    </source>
</evidence>
<dbReference type="AlphaFoldDB" id="A0A3T0NAJ0"/>
<evidence type="ECO:0000313" key="2">
    <source>
        <dbReference type="EMBL" id="AZV81058.1"/>
    </source>
</evidence>
<dbReference type="InterPro" id="IPR003115">
    <property type="entry name" value="ParB_N"/>
</dbReference>